<sequence>MRSTHTDIKGIFTCGVDLYEVPVDGRVTGQPVYPFQGQLRAQNIVGQGHRPVWAPWKKYVI</sequence>
<dbReference type="EMBL" id="JAIWYP010000010">
    <property type="protein sequence ID" value="KAH3749301.1"/>
    <property type="molecule type" value="Genomic_DNA"/>
</dbReference>
<dbReference type="Proteomes" id="UP000828390">
    <property type="component" value="Unassembled WGS sequence"/>
</dbReference>
<reference evidence="1" key="1">
    <citation type="journal article" date="2019" name="bioRxiv">
        <title>The Genome of the Zebra Mussel, Dreissena polymorpha: A Resource for Invasive Species Research.</title>
        <authorList>
            <person name="McCartney M.A."/>
            <person name="Auch B."/>
            <person name="Kono T."/>
            <person name="Mallez S."/>
            <person name="Zhang Y."/>
            <person name="Obille A."/>
            <person name="Becker A."/>
            <person name="Abrahante J.E."/>
            <person name="Garbe J."/>
            <person name="Badalamenti J.P."/>
            <person name="Herman A."/>
            <person name="Mangelson H."/>
            <person name="Liachko I."/>
            <person name="Sullivan S."/>
            <person name="Sone E.D."/>
            <person name="Koren S."/>
            <person name="Silverstein K.A.T."/>
            <person name="Beckman K.B."/>
            <person name="Gohl D.M."/>
        </authorList>
    </citation>
    <scope>NUCLEOTIDE SEQUENCE</scope>
    <source>
        <strain evidence="1">Duluth1</strain>
        <tissue evidence="1">Whole animal</tissue>
    </source>
</reference>
<keyword evidence="2" id="KW-1185">Reference proteome</keyword>
<evidence type="ECO:0000313" key="2">
    <source>
        <dbReference type="Proteomes" id="UP000828390"/>
    </source>
</evidence>
<organism evidence="1 2">
    <name type="scientific">Dreissena polymorpha</name>
    <name type="common">Zebra mussel</name>
    <name type="synonym">Mytilus polymorpha</name>
    <dbReference type="NCBI Taxonomy" id="45954"/>
    <lineage>
        <taxon>Eukaryota</taxon>
        <taxon>Metazoa</taxon>
        <taxon>Spiralia</taxon>
        <taxon>Lophotrochozoa</taxon>
        <taxon>Mollusca</taxon>
        <taxon>Bivalvia</taxon>
        <taxon>Autobranchia</taxon>
        <taxon>Heteroconchia</taxon>
        <taxon>Euheterodonta</taxon>
        <taxon>Imparidentia</taxon>
        <taxon>Neoheterodontei</taxon>
        <taxon>Myida</taxon>
        <taxon>Dreissenoidea</taxon>
        <taxon>Dreissenidae</taxon>
        <taxon>Dreissena</taxon>
    </lineage>
</organism>
<evidence type="ECO:0000313" key="1">
    <source>
        <dbReference type="EMBL" id="KAH3749301.1"/>
    </source>
</evidence>
<protein>
    <submittedName>
        <fullName evidence="1">Uncharacterized protein</fullName>
    </submittedName>
</protein>
<dbReference type="AlphaFoldDB" id="A0A9D4DHP2"/>
<gene>
    <name evidence="1" type="ORF">DPMN_183797</name>
</gene>
<accession>A0A9D4DHP2</accession>
<name>A0A9D4DHP2_DREPO</name>
<reference evidence="1" key="2">
    <citation type="submission" date="2020-11" db="EMBL/GenBank/DDBJ databases">
        <authorList>
            <person name="McCartney M.A."/>
            <person name="Auch B."/>
            <person name="Kono T."/>
            <person name="Mallez S."/>
            <person name="Becker A."/>
            <person name="Gohl D.M."/>
            <person name="Silverstein K.A.T."/>
            <person name="Koren S."/>
            <person name="Bechman K.B."/>
            <person name="Herman A."/>
            <person name="Abrahante J.E."/>
            <person name="Garbe J."/>
        </authorList>
    </citation>
    <scope>NUCLEOTIDE SEQUENCE</scope>
    <source>
        <strain evidence="1">Duluth1</strain>
        <tissue evidence="1">Whole animal</tissue>
    </source>
</reference>
<proteinExistence type="predicted"/>
<comment type="caution">
    <text evidence="1">The sequence shown here is derived from an EMBL/GenBank/DDBJ whole genome shotgun (WGS) entry which is preliminary data.</text>
</comment>